<dbReference type="InterPro" id="IPR013048">
    <property type="entry name" value="Meiotic_Spo11"/>
</dbReference>
<evidence type="ECO:0000256" key="2">
    <source>
        <dbReference type="ARBA" id="ARBA00023242"/>
    </source>
</evidence>
<dbReference type="PANTHER" id="PTHR10848">
    <property type="entry name" value="MEIOTIC RECOMBINATION PROTEIN SPO11"/>
    <property type="match status" value="1"/>
</dbReference>
<dbReference type="Proteomes" id="UP000319801">
    <property type="component" value="Unassembled WGS sequence"/>
</dbReference>
<dbReference type="GO" id="GO:0000228">
    <property type="term" value="C:nuclear chromosome"/>
    <property type="evidence" value="ECO:0007669"/>
    <property type="project" value="TreeGrafter"/>
</dbReference>
<dbReference type="InterPro" id="IPR036078">
    <property type="entry name" value="Spo11/TopoVI_A_sf"/>
</dbReference>
<comment type="caution">
    <text evidence="4">The sequence shown here is derived from an EMBL/GenBank/DDBJ whole genome shotgun (WGS) entry which is preliminary data.</text>
</comment>
<reference evidence="4 5" key="1">
    <citation type="journal article" date="2019" name="Genome Biol. Evol.">
        <title>Whole-Genome Sequencing of the Giant Devil Catfish, Bagarius yarrelli.</title>
        <authorList>
            <person name="Jiang W."/>
            <person name="Lv Y."/>
            <person name="Cheng L."/>
            <person name="Yang K."/>
            <person name="Chao B."/>
            <person name="Wang X."/>
            <person name="Li Y."/>
            <person name="Pan X."/>
            <person name="You X."/>
            <person name="Zhang Y."/>
            <person name="Yang J."/>
            <person name="Li J."/>
            <person name="Zhang X."/>
            <person name="Liu S."/>
            <person name="Sun C."/>
            <person name="Yang J."/>
            <person name="Shi Q."/>
        </authorList>
    </citation>
    <scope>NUCLEOTIDE SEQUENCE [LARGE SCALE GENOMIC DNA]</scope>
    <source>
        <strain evidence="4">JWS20170419001</strain>
        <tissue evidence="4">Muscle</tissue>
    </source>
</reference>
<dbReference type="EMBL" id="VCAZ01000213">
    <property type="protein sequence ID" value="TTI15327.1"/>
    <property type="molecule type" value="Genomic_DNA"/>
</dbReference>
<evidence type="ECO:0000256" key="1">
    <source>
        <dbReference type="ARBA" id="ARBA00004123"/>
    </source>
</evidence>
<dbReference type="GO" id="GO:0007131">
    <property type="term" value="P:reciprocal meiotic recombination"/>
    <property type="evidence" value="ECO:0007669"/>
    <property type="project" value="TreeGrafter"/>
</dbReference>
<dbReference type="GO" id="GO:0003918">
    <property type="term" value="F:DNA topoisomerase type II (double strand cut, ATP-hydrolyzing) activity"/>
    <property type="evidence" value="ECO:0007669"/>
    <property type="project" value="InterPro"/>
</dbReference>
<keyword evidence="5" id="KW-1185">Reference proteome</keyword>
<dbReference type="Pfam" id="PF21180">
    <property type="entry name" value="TOP6A-Spo11_Toprim"/>
    <property type="match status" value="1"/>
</dbReference>
<sequence>MCKPFSKINIQRAELLRNLEAPEKTVTSLFSEVVRLKVLLRIEEVIEKIIGSLSKEEAPVLVLKCRSRSNVSCLKIVTNFCSQSMAFEASTLTVPSMLWLGLLPSDIKSIGVPQDSLLPLTEADKRKLNQIKERPYFSCHPEWEREVELMMRWKQKAEIQSLVSIAPHFLTRVYLHNKLSYEDWISATVKNTAAHLFSL</sequence>
<dbReference type="SUPFAM" id="SSF56726">
    <property type="entry name" value="DNA topoisomerase IV, alpha subunit"/>
    <property type="match status" value="1"/>
</dbReference>
<dbReference type="OrthoDB" id="5377392at2759"/>
<dbReference type="PANTHER" id="PTHR10848:SF0">
    <property type="entry name" value="MEIOTIC RECOMBINATION PROTEIN SPO11"/>
    <property type="match status" value="1"/>
</dbReference>
<keyword evidence="2" id="KW-0539">Nucleus</keyword>
<dbReference type="PRINTS" id="PR01551">
    <property type="entry name" value="SPO11HOMOLOG"/>
</dbReference>
<evidence type="ECO:0000313" key="4">
    <source>
        <dbReference type="EMBL" id="TTI15327.1"/>
    </source>
</evidence>
<gene>
    <name evidence="4" type="ORF">Baya_15335</name>
</gene>
<dbReference type="InterPro" id="IPR034136">
    <property type="entry name" value="TOPRIM_Topo6A/Spo11"/>
</dbReference>
<evidence type="ECO:0000259" key="3">
    <source>
        <dbReference type="Pfam" id="PF21180"/>
    </source>
</evidence>
<comment type="subcellular location">
    <subcellularLocation>
        <location evidence="1">Nucleus</location>
    </subcellularLocation>
</comment>
<name>A0A556VBU4_BAGYA</name>
<feature type="domain" description="Topoisomerase 6 subunit A/Spo11 TOPRIM" evidence="3">
    <location>
        <begin position="76"/>
        <end position="179"/>
    </location>
</feature>
<evidence type="ECO:0000313" key="5">
    <source>
        <dbReference type="Proteomes" id="UP000319801"/>
    </source>
</evidence>
<protein>
    <submittedName>
        <fullName evidence="4">Meiotic recombination protein SPO11</fullName>
    </submittedName>
</protein>
<dbReference type="Gene3D" id="3.40.1360.10">
    <property type="match status" value="1"/>
</dbReference>
<dbReference type="InterPro" id="IPR002815">
    <property type="entry name" value="Spo11/TopoVI_A"/>
</dbReference>
<organism evidence="4 5">
    <name type="scientific">Bagarius yarrelli</name>
    <name type="common">Goonch</name>
    <name type="synonym">Bagrus yarrelli</name>
    <dbReference type="NCBI Taxonomy" id="175774"/>
    <lineage>
        <taxon>Eukaryota</taxon>
        <taxon>Metazoa</taxon>
        <taxon>Chordata</taxon>
        <taxon>Craniata</taxon>
        <taxon>Vertebrata</taxon>
        <taxon>Euteleostomi</taxon>
        <taxon>Actinopterygii</taxon>
        <taxon>Neopterygii</taxon>
        <taxon>Teleostei</taxon>
        <taxon>Ostariophysi</taxon>
        <taxon>Siluriformes</taxon>
        <taxon>Sisoridae</taxon>
        <taxon>Sisorinae</taxon>
        <taxon>Bagarius</taxon>
    </lineage>
</organism>
<dbReference type="GO" id="GO:0042138">
    <property type="term" value="P:meiotic DNA double-strand break formation"/>
    <property type="evidence" value="ECO:0007669"/>
    <property type="project" value="InterPro"/>
</dbReference>
<dbReference type="GO" id="GO:0000706">
    <property type="term" value="P:meiotic DNA double-strand break processing"/>
    <property type="evidence" value="ECO:0007669"/>
    <property type="project" value="TreeGrafter"/>
</dbReference>
<proteinExistence type="predicted"/>
<dbReference type="GO" id="GO:0003677">
    <property type="term" value="F:DNA binding"/>
    <property type="evidence" value="ECO:0007669"/>
    <property type="project" value="InterPro"/>
</dbReference>
<accession>A0A556VBU4</accession>
<dbReference type="AlphaFoldDB" id="A0A556VBU4"/>